<dbReference type="SMART" id="SM00642">
    <property type="entry name" value="Aamy"/>
    <property type="match status" value="1"/>
</dbReference>
<accession>A0A0F7WQJ0</accession>
<evidence type="ECO:0000256" key="1">
    <source>
        <dbReference type="ARBA" id="ARBA00008061"/>
    </source>
</evidence>
<sequence length="664" mass="74992">MEKVSSYPSVPLPLGASKISPNRYRFALYASQATEVILALTDENSEVIEVPLHPDTHRTGAIWHIEIEGISDQSSYAFRVHGPKKHGMQYSFKEYLADPYAKNIHSPQSFGSRKKQGDYAFCYLKEEPFPWDGDQPLHLPKEEMIIYEMHVRSFTQSSSSRVHAPGTFLGIIEKIDHLHKLGINAVELLPIFEFDETAHPFRNSKFPYLCNYWGYAPLNFFSPCRRYAYASDPCAPSREFKTLVKTLHQEGIEVILDVVFNHTGLQGTTCPLPWIDTPSYYILDAQGHFTNYSGCGNTLNTNRAPTTQWILDILRYWVEEMHVDGFRFDLASVFSRGPSGSPLQFAPVLEAISFDPLLASTKIIAEPWDAGGLYQVGYFPTLSPRWSEWNGPYRDNVKAFLNGDQNLIGTFASRISGSQDIYPHGSPTNSINYVSCHDGFTLCDTVTYNHKHNEANGEDNRDGTDANYSYNFGTEGKTEDPGILEVRERQLRNFFLTLMVSQGIPMIQSGDEYAHTAEGNNNRWALDSNANYFLWDQLTAKPTLMNFLCDLIAFRKKYKTLFNRGFLSDKEISWVDAMGNPMTWRPGNFLAFKIKSPKAHVYVAFHVGAQDQLATLPKASSNFLPYQIVAESQQGFVPQNVATPTVSLQPHTTLIAISHAKEVT</sequence>
<dbReference type="InterPro" id="IPR017853">
    <property type="entry name" value="GH"/>
</dbReference>
<evidence type="ECO:0000259" key="2">
    <source>
        <dbReference type="SMART" id="SM00642"/>
    </source>
</evidence>
<dbReference type="CDD" id="cd02856">
    <property type="entry name" value="E_set_GDE_Isoamylase_N"/>
    <property type="match status" value="1"/>
</dbReference>
<protein>
    <submittedName>
        <fullName evidence="3">Isoamylase 3, chloroplastic</fullName>
        <ecNumber evidence="3">3.2.1.68</ecNumber>
    </submittedName>
</protein>
<comment type="similarity">
    <text evidence="1">Belongs to the glycosyl hydrolase 13 family.</text>
</comment>
<dbReference type="InterPro" id="IPR013783">
    <property type="entry name" value="Ig-like_fold"/>
</dbReference>
<dbReference type="SUPFAM" id="SSF81296">
    <property type="entry name" value="E set domains"/>
    <property type="match status" value="1"/>
</dbReference>
<dbReference type="GO" id="GO:0019156">
    <property type="term" value="F:isoamylase activity"/>
    <property type="evidence" value="ECO:0007669"/>
    <property type="project" value="UniProtKB-EC"/>
</dbReference>
<evidence type="ECO:0000313" key="3">
    <source>
        <dbReference type="EMBL" id="CRI42500.1"/>
    </source>
</evidence>
<gene>
    <name evidence="3" type="primary">ISA3</name>
    <name evidence="3" type="ORF">BN1224_DC9_BQ_00240</name>
</gene>
<keyword evidence="3" id="KW-0378">Hydrolase</keyword>
<feature type="domain" description="Glycosyl hydrolase family 13 catalytic" evidence="2">
    <location>
        <begin position="148"/>
        <end position="539"/>
    </location>
</feature>
<dbReference type="PANTHER" id="PTHR43002">
    <property type="entry name" value="GLYCOGEN DEBRANCHING ENZYME"/>
    <property type="match status" value="1"/>
</dbReference>
<name>A0A0F7WQJ0_CHLPN</name>
<dbReference type="InterPro" id="IPR014756">
    <property type="entry name" value="Ig_E-set"/>
</dbReference>
<dbReference type="Pfam" id="PF00128">
    <property type="entry name" value="Alpha-amylase"/>
    <property type="match status" value="1"/>
</dbReference>
<dbReference type="Gene3D" id="2.60.40.10">
    <property type="entry name" value="Immunoglobulins"/>
    <property type="match status" value="1"/>
</dbReference>
<dbReference type="Pfam" id="PF02922">
    <property type="entry name" value="CBM_48"/>
    <property type="match status" value="1"/>
</dbReference>
<dbReference type="EC" id="3.2.1.68" evidence="3"/>
<dbReference type="SUPFAM" id="SSF51445">
    <property type="entry name" value="(Trans)glycosidases"/>
    <property type="match status" value="1"/>
</dbReference>
<dbReference type="InterPro" id="IPR006047">
    <property type="entry name" value="GH13_cat_dom"/>
</dbReference>
<reference evidence="3" key="1">
    <citation type="submission" date="2015-05" db="EMBL/GenBank/DDBJ databases">
        <authorList>
            <person name="Rattei Thomas"/>
        </authorList>
    </citation>
    <scope>NUCLEOTIDE SEQUENCE</scope>
    <source>
        <strain evidence="3">DC9</strain>
    </source>
</reference>
<dbReference type="CDD" id="cd11326">
    <property type="entry name" value="AmyAc_Glg_debranch"/>
    <property type="match status" value="1"/>
</dbReference>
<dbReference type="InterPro" id="IPR044505">
    <property type="entry name" value="GlgX_Isoamylase_N_E_set"/>
</dbReference>
<dbReference type="Gene3D" id="3.20.20.80">
    <property type="entry name" value="Glycosidases"/>
    <property type="match status" value="1"/>
</dbReference>
<keyword evidence="3" id="KW-0326">Glycosidase</keyword>
<proteinExistence type="inferred from homology"/>
<organism evidence="3">
    <name type="scientific">Chlamydia pneumoniae</name>
    <name type="common">Chlamydophila pneumoniae</name>
    <dbReference type="NCBI Taxonomy" id="83558"/>
    <lineage>
        <taxon>Bacteria</taxon>
        <taxon>Pseudomonadati</taxon>
        <taxon>Chlamydiota</taxon>
        <taxon>Chlamydiia</taxon>
        <taxon>Chlamydiales</taxon>
        <taxon>Chlamydiaceae</taxon>
        <taxon>Chlamydia/Chlamydophila group</taxon>
        <taxon>Chlamydia</taxon>
    </lineage>
</organism>
<dbReference type="InterPro" id="IPR004193">
    <property type="entry name" value="Glyco_hydro_13_N"/>
</dbReference>
<dbReference type="GO" id="GO:0005975">
    <property type="term" value="P:carbohydrate metabolic process"/>
    <property type="evidence" value="ECO:0007669"/>
    <property type="project" value="InterPro"/>
</dbReference>
<dbReference type="AlphaFoldDB" id="A0A0F7WQJ0"/>
<dbReference type="EMBL" id="LN847047">
    <property type="protein sequence ID" value="CRI42500.1"/>
    <property type="molecule type" value="Genomic_DNA"/>
</dbReference>